<proteinExistence type="predicted"/>
<dbReference type="AlphaFoldDB" id="A0A1Y2KWC2"/>
<accession>A0A1Y2KWC2</accession>
<protein>
    <submittedName>
        <fullName evidence="2">Uncharacterized protein</fullName>
    </submittedName>
</protein>
<keyword evidence="1" id="KW-0812">Transmembrane</keyword>
<reference evidence="2 3" key="1">
    <citation type="submission" date="2014-03" db="EMBL/GenBank/DDBJ databases">
        <title>The draft genome sequence of Thalassospira mesophila JCM 18969.</title>
        <authorList>
            <person name="Lai Q."/>
            <person name="Shao Z."/>
        </authorList>
    </citation>
    <scope>NUCLEOTIDE SEQUENCE [LARGE SCALE GENOMIC DNA]</scope>
    <source>
        <strain evidence="2 3">JCM 18969</strain>
    </source>
</reference>
<name>A0A1Y2KWC2_9PROT</name>
<sequence length="64" mass="6697">MSQIAADSIMTTAFFEIQHGLILGVICFVGMGRSGGYLAALAPVGVIAINGAGLVLTLIFDKWR</sequence>
<evidence type="ECO:0000313" key="3">
    <source>
        <dbReference type="Proteomes" id="UP000193391"/>
    </source>
</evidence>
<organism evidence="2 3">
    <name type="scientific">Thalassospira mesophila</name>
    <dbReference type="NCBI Taxonomy" id="1293891"/>
    <lineage>
        <taxon>Bacteria</taxon>
        <taxon>Pseudomonadati</taxon>
        <taxon>Pseudomonadota</taxon>
        <taxon>Alphaproteobacteria</taxon>
        <taxon>Rhodospirillales</taxon>
        <taxon>Thalassospiraceae</taxon>
        <taxon>Thalassospira</taxon>
    </lineage>
</organism>
<keyword evidence="1" id="KW-0472">Membrane</keyword>
<keyword evidence="3" id="KW-1185">Reference proteome</keyword>
<evidence type="ECO:0000256" key="1">
    <source>
        <dbReference type="SAM" id="Phobius"/>
    </source>
</evidence>
<dbReference type="Proteomes" id="UP000193391">
    <property type="component" value="Unassembled WGS sequence"/>
</dbReference>
<feature type="transmembrane region" description="Helical" evidence="1">
    <location>
        <begin position="12"/>
        <end position="31"/>
    </location>
</feature>
<gene>
    <name evidence="2" type="ORF">TMES_18775</name>
</gene>
<feature type="transmembrane region" description="Helical" evidence="1">
    <location>
        <begin position="37"/>
        <end position="60"/>
    </location>
</feature>
<keyword evidence="1" id="KW-1133">Transmembrane helix</keyword>
<comment type="caution">
    <text evidence="2">The sequence shown here is derived from an EMBL/GenBank/DDBJ whole genome shotgun (WGS) entry which is preliminary data.</text>
</comment>
<dbReference type="EMBL" id="JFKA01000012">
    <property type="protein sequence ID" value="OSQ36119.1"/>
    <property type="molecule type" value="Genomic_DNA"/>
</dbReference>
<evidence type="ECO:0000313" key="2">
    <source>
        <dbReference type="EMBL" id="OSQ36119.1"/>
    </source>
</evidence>